<dbReference type="EMBL" id="JACHIP010000005">
    <property type="protein sequence ID" value="MBB5059291.1"/>
    <property type="molecule type" value="Genomic_DNA"/>
</dbReference>
<organism evidence="1 2">
    <name type="scientific">Granulicella aggregans</name>
    <dbReference type="NCBI Taxonomy" id="474949"/>
    <lineage>
        <taxon>Bacteria</taxon>
        <taxon>Pseudomonadati</taxon>
        <taxon>Acidobacteriota</taxon>
        <taxon>Terriglobia</taxon>
        <taxon>Terriglobales</taxon>
        <taxon>Acidobacteriaceae</taxon>
        <taxon>Granulicella</taxon>
    </lineage>
</organism>
<dbReference type="SUPFAM" id="SSF53850">
    <property type="entry name" value="Periplasmic binding protein-like II"/>
    <property type="match status" value="1"/>
</dbReference>
<gene>
    <name evidence="1" type="ORF">HDF16_004014</name>
</gene>
<dbReference type="Proteomes" id="UP000540989">
    <property type="component" value="Unassembled WGS sequence"/>
</dbReference>
<reference evidence="1 2" key="1">
    <citation type="submission" date="2020-08" db="EMBL/GenBank/DDBJ databases">
        <title>Genomic Encyclopedia of Type Strains, Phase IV (KMG-V): Genome sequencing to study the core and pangenomes of soil and plant-associated prokaryotes.</title>
        <authorList>
            <person name="Whitman W."/>
        </authorList>
    </citation>
    <scope>NUCLEOTIDE SEQUENCE [LARGE SCALE GENOMIC DNA]</scope>
    <source>
        <strain evidence="1 2">M8UP14</strain>
    </source>
</reference>
<dbReference type="Gene3D" id="3.40.190.10">
    <property type="entry name" value="Periplasmic binding protein-like II"/>
    <property type="match status" value="1"/>
</dbReference>
<evidence type="ECO:0000313" key="2">
    <source>
        <dbReference type="Proteomes" id="UP000540989"/>
    </source>
</evidence>
<accession>A0A7W7ZHD3</accession>
<protein>
    <submittedName>
        <fullName evidence="1">ABC-type phosphate transport system substrate-binding protein</fullName>
    </submittedName>
</protein>
<evidence type="ECO:0000313" key="1">
    <source>
        <dbReference type="EMBL" id="MBB5059291.1"/>
    </source>
</evidence>
<sequence length="140" mass="14931">MNGFRTLLFAVAGFLLHSTHGLSQVIVIANASVRSSSASKADLREVFSGTSSTLRDGTRVVPVFHRPGPVQDEFVATYLGKSDAAFRAAWRSLVFSGQANMPRSLDSDSAVVAYVARTPGSIGYIESKSSHESVKVLAVQ</sequence>
<proteinExistence type="predicted"/>
<dbReference type="AlphaFoldDB" id="A0A7W7ZHD3"/>
<dbReference type="RefSeq" id="WP_184220482.1">
    <property type="nucleotide sequence ID" value="NZ_JACHIP010000005.1"/>
</dbReference>
<comment type="caution">
    <text evidence="1">The sequence shown here is derived from an EMBL/GenBank/DDBJ whole genome shotgun (WGS) entry which is preliminary data.</text>
</comment>
<keyword evidence="2" id="KW-1185">Reference proteome</keyword>
<name>A0A7W7ZHD3_9BACT</name>